<protein>
    <recommendedName>
        <fullName evidence="4">Deacetylase sirtuin-type domain-containing protein</fullName>
    </recommendedName>
</protein>
<evidence type="ECO:0000256" key="3">
    <source>
        <dbReference type="PROSITE-ProRule" id="PRU00236"/>
    </source>
</evidence>
<feature type="binding site" evidence="3">
    <location>
        <position position="171"/>
    </location>
    <ligand>
        <name>Zn(2+)</name>
        <dbReference type="ChEBI" id="CHEBI:29105"/>
    </ligand>
</feature>
<feature type="binding site" evidence="3">
    <location>
        <position position="168"/>
    </location>
    <ligand>
        <name>Zn(2+)</name>
        <dbReference type="ChEBI" id="CHEBI:29105"/>
    </ligand>
</feature>
<keyword evidence="3" id="KW-0862">Zinc</keyword>
<evidence type="ECO:0000259" key="4">
    <source>
        <dbReference type="PROSITE" id="PS50305"/>
    </source>
</evidence>
<dbReference type="Pfam" id="PF02146">
    <property type="entry name" value="SIR2"/>
    <property type="match status" value="1"/>
</dbReference>
<evidence type="ECO:0000256" key="1">
    <source>
        <dbReference type="ARBA" id="ARBA00022679"/>
    </source>
</evidence>
<keyword evidence="3" id="KW-0479">Metal-binding</keyword>
<organism evidence="5">
    <name type="scientific">Alexandrium monilatum</name>
    <dbReference type="NCBI Taxonomy" id="311494"/>
    <lineage>
        <taxon>Eukaryota</taxon>
        <taxon>Sar</taxon>
        <taxon>Alveolata</taxon>
        <taxon>Dinophyceae</taxon>
        <taxon>Gonyaulacales</taxon>
        <taxon>Pyrocystaceae</taxon>
        <taxon>Alexandrium</taxon>
    </lineage>
</organism>
<dbReference type="PANTHER" id="PTHR11085">
    <property type="entry name" value="NAD-DEPENDENT PROTEIN DEACYLASE SIRTUIN-5, MITOCHONDRIAL-RELATED"/>
    <property type="match status" value="1"/>
</dbReference>
<dbReference type="PANTHER" id="PTHR11085:SF4">
    <property type="entry name" value="NAD-DEPENDENT PROTEIN DEACYLASE"/>
    <property type="match status" value="1"/>
</dbReference>
<dbReference type="GO" id="GO:0070403">
    <property type="term" value="F:NAD+ binding"/>
    <property type="evidence" value="ECO:0007669"/>
    <property type="project" value="InterPro"/>
</dbReference>
<dbReference type="InterPro" id="IPR003000">
    <property type="entry name" value="Sirtuin"/>
</dbReference>
<dbReference type="EMBL" id="HBNR01019672">
    <property type="protein sequence ID" value="CAE4573434.1"/>
    <property type="molecule type" value="Transcribed_RNA"/>
</dbReference>
<dbReference type="InterPro" id="IPR029035">
    <property type="entry name" value="DHS-like_NAD/FAD-binding_dom"/>
</dbReference>
<dbReference type="AlphaFoldDB" id="A0A7S4Q619"/>
<gene>
    <name evidence="5" type="ORF">AMON00008_LOCUS13053</name>
</gene>
<feature type="active site" description="Proton acceptor" evidence="3">
    <location>
        <position position="139"/>
    </location>
</feature>
<name>A0A7S4Q619_9DINO</name>
<keyword evidence="2" id="KW-0520">NAD</keyword>
<dbReference type="Gene3D" id="3.40.50.1220">
    <property type="entry name" value="TPP-binding domain"/>
    <property type="match status" value="1"/>
</dbReference>
<dbReference type="GO" id="GO:0017136">
    <property type="term" value="F:histone deacetylase activity, NAD-dependent"/>
    <property type="evidence" value="ECO:0007669"/>
    <property type="project" value="TreeGrafter"/>
</dbReference>
<dbReference type="InterPro" id="IPR050134">
    <property type="entry name" value="NAD-dep_sirtuin_deacylases"/>
</dbReference>
<keyword evidence="1" id="KW-0808">Transferase</keyword>
<feature type="domain" description="Deacetylase sirtuin-type" evidence="4">
    <location>
        <begin position="9"/>
        <end position="274"/>
    </location>
</feature>
<dbReference type="InterPro" id="IPR026590">
    <property type="entry name" value="Ssirtuin_cat_dom"/>
</dbReference>
<accession>A0A7S4Q619</accession>
<evidence type="ECO:0000313" key="5">
    <source>
        <dbReference type="EMBL" id="CAE4573434.1"/>
    </source>
</evidence>
<dbReference type="Gene3D" id="3.30.1600.10">
    <property type="entry name" value="SIR2/SIRT2 'Small Domain"/>
    <property type="match status" value="1"/>
</dbReference>
<sequence length="274" mass="29207">MAQVSLQMASAGEEALVRAAKAIAGAQRCVVFSGAGSSADSGIGTFRGTDGTWSGIWGSLALLWGGTPIGWRWTPGYVWSRFVLDFYAPIAAAEPHAGLHALTKLQRERFQGAARMQFVTMNVDSLHQMAGSDAVAEVHGSVQRFRCSSCGNRASPQLPLDAKRQPRCEGCGGRMRPDVTLFLEGLPEDQWDAACTAIGALRPGDVMLVVGTSSVVYPAAHLPSDAKRRGATIIEFNLDVPSPLSDIVDISVQGRACETLPTCVKMALGQMRME</sequence>
<proteinExistence type="predicted"/>
<dbReference type="SUPFAM" id="SSF52467">
    <property type="entry name" value="DHS-like NAD/FAD-binding domain"/>
    <property type="match status" value="1"/>
</dbReference>
<feature type="binding site" evidence="3">
    <location>
        <position position="147"/>
    </location>
    <ligand>
        <name>Zn(2+)</name>
        <dbReference type="ChEBI" id="CHEBI:29105"/>
    </ligand>
</feature>
<dbReference type="InterPro" id="IPR026591">
    <property type="entry name" value="Sirtuin_cat_small_dom_sf"/>
</dbReference>
<evidence type="ECO:0000256" key="2">
    <source>
        <dbReference type="ARBA" id="ARBA00023027"/>
    </source>
</evidence>
<reference evidence="5" key="1">
    <citation type="submission" date="2021-01" db="EMBL/GenBank/DDBJ databases">
        <authorList>
            <person name="Corre E."/>
            <person name="Pelletier E."/>
            <person name="Niang G."/>
            <person name="Scheremetjew M."/>
            <person name="Finn R."/>
            <person name="Kale V."/>
            <person name="Holt S."/>
            <person name="Cochrane G."/>
            <person name="Meng A."/>
            <person name="Brown T."/>
            <person name="Cohen L."/>
        </authorList>
    </citation>
    <scope>NUCLEOTIDE SEQUENCE</scope>
    <source>
        <strain evidence="5">CCMP3105</strain>
    </source>
</reference>
<feature type="binding site" evidence="3">
    <location>
        <position position="150"/>
    </location>
    <ligand>
        <name>Zn(2+)</name>
        <dbReference type="ChEBI" id="CHEBI:29105"/>
    </ligand>
</feature>
<dbReference type="GO" id="GO:0046872">
    <property type="term" value="F:metal ion binding"/>
    <property type="evidence" value="ECO:0007669"/>
    <property type="project" value="UniProtKB-KW"/>
</dbReference>
<dbReference type="PROSITE" id="PS50305">
    <property type="entry name" value="SIRTUIN"/>
    <property type="match status" value="1"/>
</dbReference>